<dbReference type="InterPro" id="IPR001753">
    <property type="entry name" value="Enoyl-CoA_hydra/iso"/>
</dbReference>
<comment type="similarity">
    <text evidence="1">Belongs to the enoyl-CoA hydratase/isomerase family.</text>
</comment>
<dbReference type="Gene3D" id="3.90.226.10">
    <property type="entry name" value="2-enoyl-CoA Hydratase, Chain A, domain 1"/>
    <property type="match status" value="1"/>
</dbReference>
<organism evidence="2 3">
    <name type="scientific">Baekduia soli</name>
    <dbReference type="NCBI Taxonomy" id="496014"/>
    <lineage>
        <taxon>Bacteria</taxon>
        <taxon>Bacillati</taxon>
        <taxon>Actinomycetota</taxon>
        <taxon>Thermoleophilia</taxon>
        <taxon>Solirubrobacterales</taxon>
        <taxon>Baekduiaceae</taxon>
        <taxon>Baekduia</taxon>
    </lineage>
</organism>
<dbReference type="KEGG" id="bsol:FSW04_01785"/>
<dbReference type="EMBL" id="CP042430">
    <property type="protein sequence ID" value="QEC46433.1"/>
    <property type="molecule type" value="Genomic_DNA"/>
</dbReference>
<evidence type="ECO:0000313" key="2">
    <source>
        <dbReference type="EMBL" id="QEC46433.1"/>
    </source>
</evidence>
<proteinExistence type="inferred from homology"/>
<keyword evidence="3" id="KW-1185">Reference proteome</keyword>
<dbReference type="AlphaFoldDB" id="A0A5B8U0A9"/>
<dbReference type="PANTHER" id="PTHR43802">
    <property type="entry name" value="ENOYL-COA HYDRATASE"/>
    <property type="match status" value="1"/>
</dbReference>
<dbReference type="InterPro" id="IPR029045">
    <property type="entry name" value="ClpP/crotonase-like_dom_sf"/>
</dbReference>
<sequence length="258" mass="28007">MGGSFVSFEDYRDRYETIRMERHDGVLELTFHTDGGPLQWSAAGSHADCADAFAQIARDEGNEVVIMTGTGDAFSGPLGDTTSVPRLSPRGWETIRRHGLQLTRGLLDIEAIVISAVNGPAIRHPEIPLVADIVLAADTATFQDSAHFRAGVVPGDGLHYLLPALMGPNRARYFALTGQVLGVQEAKDLGLVAEILPREQLLPRARELAELVLRQPLLTRRYTKLVMTESLRRSTQELLGYGLALEGLAIADEVAGQG</sequence>
<evidence type="ECO:0000313" key="3">
    <source>
        <dbReference type="Proteomes" id="UP000321805"/>
    </source>
</evidence>
<dbReference type="PANTHER" id="PTHR43802:SF1">
    <property type="entry name" value="IP11341P-RELATED"/>
    <property type="match status" value="1"/>
</dbReference>
<dbReference type="GO" id="GO:0016853">
    <property type="term" value="F:isomerase activity"/>
    <property type="evidence" value="ECO:0007669"/>
    <property type="project" value="UniProtKB-KW"/>
</dbReference>
<keyword evidence="2" id="KW-0413">Isomerase</keyword>
<evidence type="ECO:0000256" key="1">
    <source>
        <dbReference type="ARBA" id="ARBA00005254"/>
    </source>
</evidence>
<accession>A0A5B8U0A9</accession>
<dbReference type="OrthoDB" id="9807606at2"/>
<reference evidence="2 3" key="1">
    <citation type="journal article" date="2018" name="J. Microbiol.">
        <title>Baekduia soli gen. nov., sp. nov., a novel bacterium isolated from the soil of Baekdu Mountain and proposal of a novel family name, Baekduiaceae fam. nov.</title>
        <authorList>
            <person name="An D.S."/>
            <person name="Siddiqi M.Z."/>
            <person name="Kim K.H."/>
            <person name="Yu H.S."/>
            <person name="Im W.T."/>
        </authorList>
    </citation>
    <scope>NUCLEOTIDE SEQUENCE [LARGE SCALE GENOMIC DNA]</scope>
    <source>
        <strain evidence="2 3">BR7-21</strain>
    </source>
</reference>
<dbReference type="SUPFAM" id="SSF52096">
    <property type="entry name" value="ClpP/crotonase"/>
    <property type="match status" value="1"/>
</dbReference>
<dbReference type="Proteomes" id="UP000321805">
    <property type="component" value="Chromosome"/>
</dbReference>
<name>A0A5B8U0A9_9ACTN</name>
<dbReference type="RefSeq" id="WP_146915633.1">
    <property type="nucleotide sequence ID" value="NZ_CP042430.1"/>
</dbReference>
<protein>
    <submittedName>
        <fullName evidence="2">Enoyl-CoA hydratase/isomerase family protein</fullName>
    </submittedName>
</protein>
<gene>
    <name evidence="2" type="ORF">FSW04_01785</name>
</gene>
<dbReference type="CDD" id="cd06558">
    <property type="entry name" value="crotonase-like"/>
    <property type="match status" value="1"/>
</dbReference>
<dbReference type="Pfam" id="PF00378">
    <property type="entry name" value="ECH_1"/>
    <property type="match status" value="1"/>
</dbReference>